<proteinExistence type="predicted"/>
<evidence type="ECO:0000313" key="1">
    <source>
        <dbReference type="EMBL" id="MFC3227318.1"/>
    </source>
</evidence>
<accession>A0ABV7KY25</accession>
<keyword evidence="2" id="KW-1185">Reference proteome</keyword>
<reference evidence="2" key="1">
    <citation type="journal article" date="2019" name="Int. J. Syst. Evol. Microbiol.">
        <title>The Global Catalogue of Microorganisms (GCM) 10K type strain sequencing project: providing services to taxonomists for standard genome sequencing and annotation.</title>
        <authorList>
            <consortium name="The Broad Institute Genomics Platform"/>
            <consortium name="The Broad Institute Genome Sequencing Center for Infectious Disease"/>
            <person name="Wu L."/>
            <person name="Ma J."/>
        </authorList>
    </citation>
    <scope>NUCLEOTIDE SEQUENCE [LARGE SCALE GENOMIC DNA]</scope>
    <source>
        <strain evidence="2">KCTC 42964</strain>
    </source>
</reference>
<dbReference type="RefSeq" id="WP_379899484.1">
    <property type="nucleotide sequence ID" value="NZ_JBHRTR010000022.1"/>
</dbReference>
<organism evidence="1 2">
    <name type="scientific">Marinibaculum pumilum</name>
    <dbReference type="NCBI Taxonomy" id="1766165"/>
    <lineage>
        <taxon>Bacteria</taxon>
        <taxon>Pseudomonadati</taxon>
        <taxon>Pseudomonadota</taxon>
        <taxon>Alphaproteobacteria</taxon>
        <taxon>Rhodospirillales</taxon>
        <taxon>Rhodospirillaceae</taxon>
        <taxon>Marinibaculum</taxon>
    </lineage>
</organism>
<sequence>MAPQQTDGRFIQFSDVLWGIRAMARILRNYQRKHGLKTVREMIDRWAPPVENDTGSYARAVASGMGLRGPDEPVDLMQVETLADMIQAMVKHENGLPNADSLRELYGGRPPSDLVPGRWYRRADIRAGIGLE</sequence>
<dbReference type="EMBL" id="JBHRTR010000022">
    <property type="protein sequence ID" value="MFC3227318.1"/>
    <property type="molecule type" value="Genomic_DNA"/>
</dbReference>
<evidence type="ECO:0008006" key="3">
    <source>
        <dbReference type="Google" id="ProtNLM"/>
    </source>
</evidence>
<comment type="caution">
    <text evidence="1">The sequence shown here is derived from an EMBL/GenBank/DDBJ whole genome shotgun (WGS) entry which is preliminary data.</text>
</comment>
<protein>
    <recommendedName>
        <fullName evidence="3">Structural protein P5</fullName>
    </recommendedName>
</protein>
<evidence type="ECO:0000313" key="2">
    <source>
        <dbReference type="Proteomes" id="UP001595528"/>
    </source>
</evidence>
<name>A0ABV7KY25_9PROT</name>
<dbReference type="Proteomes" id="UP001595528">
    <property type="component" value="Unassembled WGS sequence"/>
</dbReference>
<gene>
    <name evidence="1" type="ORF">ACFOGJ_08765</name>
</gene>